<dbReference type="FunFam" id="4.10.860.120:FF:000003">
    <property type="entry name" value="DNA-directed RNA polymerase subunit"/>
    <property type="match status" value="1"/>
</dbReference>
<evidence type="ECO:0000256" key="7">
    <source>
        <dbReference type="ARBA" id="ARBA00022723"/>
    </source>
</evidence>
<evidence type="ECO:0000256" key="9">
    <source>
        <dbReference type="ARBA" id="ARBA00022833"/>
    </source>
</evidence>
<evidence type="ECO:0000256" key="11">
    <source>
        <dbReference type="ARBA" id="ARBA00023125"/>
    </source>
</evidence>
<reference evidence="18 19" key="1">
    <citation type="submission" date="2014-02" db="EMBL/GenBank/DDBJ databases">
        <title>Transposable element dynamics among asymbiotic and ectomycorrhizal Amanita fungi.</title>
        <authorList>
            <consortium name="DOE Joint Genome Institute"/>
            <person name="Hess J."/>
            <person name="Skrede I."/>
            <person name="Wolfe B."/>
            <person name="LaButti K."/>
            <person name="Ohm R.A."/>
            <person name="Grigoriev I.V."/>
            <person name="Pringle A."/>
        </authorList>
    </citation>
    <scope>NUCLEOTIDE SEQUENCE [LARGE SCALE GENOMIC DNA]</scope>
    <source>
        <strain evidence="18 19">SKay4041</strain>
    </source>
</reference>
<keyword evidence="10" id="KW-0460">Magnesium</keyword>
<feature type="region of interest" description="Disordered" evidence="16">
    <location>
        <begin position="1548"/>
        <end position="1569"/>
    </location>
</feature>
<dbReference type="Pfam" id="PF04983">
    <property type="entry name" value="RNA_pol_Rpb1_3"/>
    <property type="match status" value="1"/>
</dbReference>
<dbReference type="InterPro" id="IPR042102">
    <property type="entry name" value="RNA_pol_Rpb1_3_sf"/>
</dbReference>
<feature type="compositionally biased region" description="Low complexity" evidence="16">
    <location>
        <begin position="1549"/>
        <end position="1569"/>
    </location>
</feature>
<dbReference type="FunFam" id="1.10.150.390:FF:000001">
    <property type="entry name" value="DNA-directed RNA polymerase subunit"/>
    <property type="match status" value="1"/>
</dbReference>
<dbReference type="InterPro" id="IPR007080">
    <property type="entry name" value="RNA_pol_Rpb1_1"/>
</dbReference>
<keyword evidence="3 15" id="KW-0240">DNA-directed RNA polymerase</keyword>
<dbReference type="CDD" id="cd02584">
    <property type="entry name" value="RNAP_II_Rpb1_C"/>
    <property type="match status" value="1"/>
</dbReference>
<dbReference type="FunFam" id="2.40.40.20:FF:000019">
    <property type="entry name" value="DNA-directed RNA polymerase II subunit RPB1"/>
    <property type="match status" value="1"/>
</dbReference>
<keyword evidence="13" id="KW-0539">Nucleus</keyword>
<dbReference type="GO" id="GO:0003677">
    <property type="term" value="F:DNA binding"/>
    <property type="evidence" value="ECO:0007669"/>
    <property type="project" value="UniProtKB-KW"/>
</dbReference>
<dbReference type="OrthoDB" id="270392at2759"/>
<name>A0A2A9NJ26_9AGAR</name>
<dbReference type="EC" id="2.7.7.6" evidence="15"/>
<dbReference type="GO" id="GO:0006368">
    <property type="term" value="P:transcription elongation by RNA polymerase II"/>
    <property type="evidence" value="ECO:0007669"/>
    <property type="project" value="UniProtKB-ARBA"/>
</dbReference>
<evidence type="ECO:0000313" key="18">
    <source>
        <dbReference type="EMBL" id="PFH48291.1"/>
    </source>
</evidence>
<feature type="compositionally biased region" description="Low complexity" evidence="16">
    <location>
        <begin position="1678"/>
        <end position="1731"/>
    </location>
</feature>
<dbReference type="FunFam" id="1.10.274.100:FF:000001">
    <property type="entry name" value="DNA-directed RNA polymerase subunit"/>
    <property type="match status" value="1"/>
</dbReference>
<dbReference type="Gene3D" id="1.10.150.390">
    <property type="match status" value="1"/>
</dbReference>
<dbReference type="FunFam" id="3.30.1360.140:FF:000001">
    <property type="entry name" value="DNA-directed RNA polymerase subunit"/>
    <property type="match status" value="1"/>
</dbReference>
<dbReference type="GO" id="GO:0006367">
    <property type="term" value="P:transcription initiation at RNA polymerase II promoter"/>
    <property type="evidence" value="ECO:0007669"/>
    <property type="project" value="UniProtKB-ARBA"/>
</dbReference>
<dbReference type="SUPFAM" id="SSF64484">
    <property type="entry name" value="beta and beta-prime subunits of DNA dependent RNA-polymerase"/>
    <property type="match status" value="1"/>
</dbReference>
<evidence type="ECO:0000259" key="17">
    <source>
        <dbReference type="SMART" id="SM00663"/>
    </source>
</evidence>
<dbReference type="InterPro" id="IPR044893">
    <property type="entry name" value="RNA_pol_Rpb1_clamp_domain"/>
</dbReference>
<dbReference type="Gene3D" id="6.20.50.80">
    <property type="match status" value="1"/>
</dbReference>
<dbReference type="GO" id="GO:0005665">
    <property type="term" value="C:RNA polymerase II, core complex"/>
    <property type="evidence" value="ECO:0007669"/>
    <property type="project" value="TreeGrafter"/>
</dbReference>
<protein>
    <recommendedName>
        <fullName evidence="15">DNA-directed RNA polymerase subunit</fullName>
        <ecNumber evidence="15">2.7.7.6</ecNumber>
    </recommendedName>
</protein>
<evidence type="ECO:0000256" key="13">
    <source>
        <dbReference type="ARBA" id="ARBA00023242"/>
    </source>
</evidence>
<evidence type="ECO:0000256" key="5">
    <source>
        <dbReference type="ARBA" id="ARBA00022679"/>
    </source>
</evidence>
<dbReference type="Pfam" id="PF04992">
    <property type="entry name" value="RNA_pol_Rpb1_6"/>
    <property type="match status" value="1"/>
</dbReference>
<keyword evidence="4" id="KW-0597">Phosphoprotein</keyword>
<dbReference type="Pfam" id="PF05001">
    <property type="entry name" value="RNA_pol_Rpb1_R"/>
    <property type="match status" value="6"/>
</dbReference>
<dbReference type="Gene3D" id="4.10.860.120">
    <property type="entry name" value="RNA polymerase II, clamp domain"/>
    <property type="match status" value="2"/>
</dbReference>
<dbReference type="FunFam" id="1.10.132.30:FF:000001">
    <property type="entry name" value="DNA-directed RNA polymerase subunit"/>
    <property type="match status" value="1"/>
</dbReference>
<dbReference type="InterPro" id="IPR045867">
    <property type="entry name" value="DNA-dir_RpoC_beta_prime"/>
</dbReference>
<dbReference type="InterPro" id="IPR038120">
    <property type="entry name" value="Rpb1_funnel_sf"/>
</dbReference>
<dbReference type="Pfam" id="PF04998">
    <property type="entry name" value="RNA_pol_Rpb1_5"/>
    <property type="match status" value="1"/>
</dbReference>
<dbReference type="PRINTS" id="PR01217">
    <property type="entry name" value="PRICHEXTENSN"/>
</dbReference>
<feature type="region of interest" description="Disordered" evidence="16">
    <location>
        <begin position="1592"/>
        <end position="1749"/>
    </location>
</feature>
<dbReference type="InterPro" id="IPR006592">
    <property type="entry name" value="RNA_pol_N"/>
</dbReference>
<dbReference type="InterPro" id="IPR007083">
    <property type="entry name" value="RNA_pol_Rpb1_4"/>
</dbReference>
<dbReference type="CDD" id="cd02733">
    <property type="entry name" value="RNAP_II_RPB1_N"/>
    <property type="match status" value="1"/>
</dbReference>
<evidence type="ECO:0000256" key="4">
    <source>
        <dbReference type="ARBA" id="ARBA00022553"/>
    </source>
</evidence>
<dbReference type="NCBIfam" id="NF006336">
    <property type="entry name" value="PRK08566.1"/>
    <property type="match status" value="1"/>
</dbReference>
<evidence type="ECO:0000256" key="10">
    <source>
        <dbReference type="ARBA" id="ARBA00022842"/>
    </source>
</evidence>
<dbReference type="InterPro" id="IPR007073">
    <property type="entry name" value="RNA_pol_Rpb1_7"/>
</dbReference>
<dbReference type="Gene3D" id="1.10.132.30">
    <property type="match status" value="1"/>
</dbReference>
<dbReference type="InterPro" id="IPR038593">
    <property type="entry name" value="RNA_pol_Rpb1_7_sf"/>
</dbReference>
<gene>
    <name evidence="18" type="ORF">AMATHDRAFT_65885</name>
</gene>
<dbReference type="PROSITE" id="PS00115">
    <property type="entry name" value="RNA_POL_II_REPEAT"/>
    <property type="match status" value="2"/>
</dbReference>
<dbReference type="InterPro" id="IPR007081">
    <property type="entry name" value="RNA_pol_Rpb1_5"/>
</dbReference>
<keyword evidence="7" id="KW-0479">Metal-binding</keyword>
<evidence type="ECO:0000256" key="2">
    <source>
        <dbReference type="ARBA" id="ARBA00006460"/>
    </source>
</evidence>
<evidence type="ECO:0000256" key="6">
    <source>
        <dbReference type="ARBA" id="ARBA00022695"/>
    </source>
</evidence>
<dbReference type="Gene3D" id="3.30.1360.140">
    <property type="match status" value="1"/>
</dbReference>
<evidence type="ECO:0000256" key="12">
    <source>
        <dbReference type="ARBA" id="ARBA00023163"/>
    </source>
</evidence>
<dbReference type="SMART" id="SM00663">
    <property type="entry name" value="RPOLA_N"/>
    <property type="match status" value="1"/>
</dbReference>
<dbReference type="Pfam" id="PF00623">
    <property type="entry name" value="RNA_pol_Rpb1_2"/>
    <property type="match status" value="1"/>
</dbReference>
<keyword evidence="5 15" id="KW-0808">Transferase</keyword>
<dbReference type="Gene3D" id="2.40.40.20">
    <property type="match status" value="1"/>
</dbReference>
<dbReference type="GO" id="GO:0003899">
    <property type="term" value="F:DNA-directed RNA polymerase activity"/>
    <property type="evidence" value="ECO:0007669"/>
    <property type="project" value="UniProtKB-EC"/>
</dbReference>
<keyword evidence="6 15" id="KW-0548">Nucleotidyltransferase</keyword>
<dbReference type="GO" id="GO:0046872">
    <property type="term" value="F:metal ion binding"/>
    <property type="evidence" value="ECO:0007669"/>
    <property type="project" value="UniProtKB-KW"/>
</dbReference>
<evidence type="ECO:0000256" key="15">
    <source>
        <dbReference type="RuleBase" id="RU004279"/>
    </source>
</evidence>
<proteinExistence type="inferred from homology"/>
<dbReference type="Pfam" id="PF05000">
    <property type="entry name" value="RNA_pol_Rpb1_4"/>
    <property type="match status" value="1"/>
</dbReference>
<dbReference type="Gene3D" id="3.30.1490.180">
    <property type="entry name" value="RNA polymerase ii"/>
    <property type="match status" value="1"/>
</dbReference>
<keyword evidence="19" id="KW-1185">Reference proteome</keyword>
<dbReference type="STRING" id="703135.A0A2A9NJ26"/>
<evidence type="ECO:0000256" key="16">
    <source>
        <dbReference type="SAM" id="MobiDB-lite"/>
    </source>
</evidence>
<comment type="catalytic activity">
    <reaction evidence="14 15">
        <text>RNA(n) + a ribonucleoside 5'-triphosphate = RNA(n+1) + diphosphate</text>
        <dbReference type="Rhea" id="RHEA:21248"/>
        <dbReference type="Rhea" id="RHEA-COMP:14527"/>
        <dbReference type="Rhea" id="RHEA-COMP:17342"/>
        <dbReference type="ChEBI" id="CHEBI:33019"/>
        <dbReference type="ChEBI" id="CHEBI:61557"/>
        <dbReference type="ChEBI" id="CHEBI:140395"/>
        <dbReference type="EC" id="2.7.7.6"/>
    </reaction>
</comment>
<feature type="compositionally biased region" description="Polar residues" evidence="16">
    <location>
        <begin position="1732"/>
        <end position="1749"/>
    </location>
</feature>
<dbReference type="InterPro" id="IPR000684">
    <property type="entry name" value="RNA_pol_II_repeat_euk"/>
</dbReference>
<dbReference type="InterPro" id="IPR000722">
    <property type="entry name" value="RNA_pol_asu"/>
</dbReference>
<dbReference type="Gene3D" id="1.10.274.100">
    <property type="entry name" value="RNA polymerase Rpb1, domain 3"/>
    <property type="match status" value="1"/>
</dbReference>
<comment type="subcellular location">
    <subcellularLocation>
        <location evidence="1">Nucleus</location>
    </subcellularLocation>
</comment>
<feature type="domain" description="RNA polymerase N-terminal" evidence="17">
    <location>
        <begin position="244"/>
        <end position="547"/>
    </location>
</feature>
<feature type="compositionally biased region" description="Low complexity" evidence="16">
    <location>
        <begin position="1601"/>
        <end position="1667"/>
    </location>
</feature>
<dbReference type="Proteomes" id="UP000242287">
    <property type="component" value="Unassembled WGS sequence"/>
</dbReference>
<keyword evidence="9" id="KW-0862">Zinc</keyword>
<dbReference type="Gene3D" id="6.10.250.2940">
    <property type="match status" value="1"/>
</dbReference>
<dbReference type="PANTHER" id="PTHR19376">
    <property type="entry name" value="DNA-DIRECTED RNA POLYMERASE"/>
    <property type="match status" value="1"/>
</dbReference>
<sequence>MLGHQFAYSAAPIRKVKEVQFGILSPEEIKAYSVAKIEHPEVMDETTHKPKTGGLMDPRMGTIDRNFKCQTCGEGMSECPGHFGHIELARPVFHPGFIIKVKKILECICVNCGKLKADILDPNFADKIRHIRDPKARMAVVWNHCKTKMICDPDEPKEEGAEGENDEQSKKGHGGCGHVQPQIRKEGLKLFVQYKKAKDDDEDIKSLQPDKRLFTPSEVYTTFKKMSDSDLHLLGLSDEYARPEWMILTVMPVPPPPVRPSIAVDGGAMRSEDDLTYKLGDIIKASANVRRCEQEGAPAHVINEFEQLLQFHVATYMDNDIAGIPQALQKSGRPVKAIRARLKGKEGRLRGNLMGKRVDFSARTVITGDPNLELDEVGVPRSIAMNLTYPERVTPYNIAYLQELVRNGPTTYPGARYVVRDTGERIDLRYNKRADAFLQYGWIVERHLKDGDYVLFNRQPSLHKMSMMAHRVKLMPYSTFRLNLSVTPPYNADFDGDEMNMHIPQSEETRAELAQIAWVPRQIISPQANKPVMGIVQDTLCGIRKMTLRDTFLDWNQVQNILLWVPDWDGSVPIPAILKPKPLWTGKQILSLTIPRGINIHRSPDPKSSNPVFDDGMLVENGEIIFGTVEKKTVGASQGGLVHVVFREKGPEATRMLFTGIQMVVNYWLFHNGFSIGIGDTIADRGTMSYITQTIAERKSNVTQIIDDATHDRLKAKPGMTIRESFESMVERELNLARDRSGKYAQEHLKEDNNVKQMVVAGSKGSFINISQMSVCVGQQSVEGRRIPFGFRHRTLPHFTKDDFSPESRGFVENSYLRGLTPQEFFFHAMAGREGLIDTAVKTAETGYIQRRLVKALEDVMVCYDGTVRNSLGDLIQFVYGEDGMDGAFIEKQTIETFGLNDKEFEHNYRVDVTDPAGGFLPGVLQIGIDDSSLELQAKLDEEYNQLVKDRRVLREFIFPRSPTSHPHYLPVNLFRIVQNAVQIFHIDRRKPSDLDPAYIVDAVRELGKRLVVVRGDDPLSREAQENATLMFRMHLRATFASRRVLEKFHLTREAFDWVLGEVESKFNQSLVHPGEMCGTLSAQSIGEPATQMTLNTFHYAGVSSKNVTLGVPRLKEIINVATNIKTPALTVYLEPEIAGSSALAKNVQQELAYTSLRTITAAVEIWYDPDPTSTTIEEDQVFVESFFAIPDEEIESKLHLQSPWLLRLELDRAKMIDRKLTMHYVASRIAESFKTDLFVIWSEDNSEKLIIRCRVLGGGDKEDDGMGAIEEDIFLRQLENTMLNSVSLRGVKGIKRVFLTEQDKVVVADDGSIRTDYEKEWVLETDGVNLKTVMCIEGVDFTRTYSNSCVEIFNVLGIEAARAAIMKELRSVIEFDGSYVNYRHLALLCDLMTHRGSLMAITRHGINRADTGALMRCSFEETVEILMEAAAVGEKDDCHGIAENVMFGQMAPMGTGAFDVALDIDMLKDAIVDHRLPVQSMLAAQIDGGMTPGQVAMTPYDTNSPVWQDGLFKGDQASFSPLASNGGEDSANFHYLSYGQSPLGAGGMSPAAPGYSPSSPNVYSPTSPSFVPTSPFAGATSPFSTSPYATSPFYDRSRGPTSPTYSPTSPALNLTSPGYSPTSPRYSPTSPSFSPTSPRYSPQSPSFSPTSPRYSPTSPSFSPASPRCMSVSPAQMSPSSPKYSPTSPMASPTSPKYSPTSPTYSPASPAYSPASPAYSPTSPQWSPSSPAQNGVSRTHAYQTAPSWE</sequence>
<feature type="region of interest" description="Disordered" evidence="16">
    <location>
        <begin position="153"/>
        <end position="180"/>
    </location>
</feature>
<accession>A0A2A9NJ26</accession>
<comment type="similarity">
    <text evidence="2 15">Belongs to the RNA polymerase beta' chain family.</text>
</comment>
<dbReference type="InterPro" id="IPR007066">
    <property type="entry name" value="RNA_pol_Rpb1_3"/>
</dbReference>
<dbReference type="Pfam" id="PF04990">
    <property type="entry name" value="RNA_pol_Rpb1_7"/>
    <property type="match status" value="1"/>
</dbReference>
<evidence type="ECO:0000256" key="8">
    <source>
        <dbReference type="ARBA" id="ARBA00022737"/>
    </source>
</evidence>
<evidence type="ECO:0000256" key="3">
    <source>
        <dbReference type="ARBA" id="ARBA00022478"/>
    </source>
</evidence>
<comment type="function">
    <text evidence="15">DNA-dependent RNA polymerase catalyzes the transcription of DNA into RNA using the four ribonucleoside triphosphates as substrates.</text>
</comment>
<dbReference type="PANTHER" id="PTHR19376:SF37">
    <property type="entry name" value="DNA-DIRECTED RNA POLYMERASE II SUBUNIT RPB1"/>
    <property type="match status" value="1"/>
</dbReference>
<keyword evidence="8" id="KW-0677">Repeat</keyword>
<dbReference type="InterPro" id="IPR007075">
    <property type="entry name" value="RNA_pol_Rpb1_6"/>
</dbReference>
<organism evidence="18 19">
    <name type="scientific">Amanita thiersii Skay4041</name>
    <dbReference type="NCBI Taxonomy" id="703135"/>
    <lineage>
        <taxon>Eukaryota</taxon>
        <taxon>Fungi</taxon>
        <taxon>Dikarya</taxon>
        <taxon>Basidiomycota</taxon>
        <taxon>Agaricomycotina</taxon>
        <taxon>Agaricomycetes</taxon>
        <taxon>Agaricomycetidae</taxon>
        <taxon>Agaricales</taxon>
        <taxon>Pluteineae</taxon>
        <taxon>Amanitaceae</taxon>
        <taxon>Amanita</taxon>
    </lineage>
</organism>
<evidence type="ECO:0000313" key="19">
    <source>
        <dbReference type="Proteomes" id="UP000242287"/>
    </source>
</evidence>
<dbReference type="Pfam" id="PF04997">
    <property type="entry name" value="RNA_pol_Rpb1_1"/>
    <property type="match status" value="1"/>
</dbReference>
<evidence type="ECO:0000256" key="14">
    <source>
        <dbReference type="ARBA" id="ARBA00048552"/>
    </source>
</evidence>
<dbReference type="FunFam" id="3.30.1490.180:FF:000001">
    <property type="entry name" value="DNA-directed RNA polymerase subunit"/>
    <property type="match status" value="1"/>
</dbReference>
<dbReference type="EMBL" id="KZ302069">
    <property type="protein sequence ID" value="PFH48291.1"/>
    <property type="molecule type" value="Genomic_DNA"/>
</dbReference>
<evidence type="ECO:0000256" key="1">
    <source>
        <dbReference type="ARBA" id="ARBA00004123"/>
    </source>
</evidence>
<keyword evidence="11" id="KW-0238">DNA-binding</keyword>
<feature type="compositionally biased region" description="Acidic residues" evidence="16">
    <location>
        <begin position="153"/>
        <end position="166"/>
    </location>
</feature>
<keyword evidence="12 15" id="KW-0804">Transcription</keyword>